<name>A0A8S5U5C9_9CAUD</name>
<proteinExistence type="predicted"/>
<keyword evidence="1" id="KW-1133">Transmembrane helix</keyword>
<reference evidence="2" key="1">
    <citation type="journal article" date="2021" name="Proc. Natl. Acad. Sci. U.S.A.">
        <title>A Catalog of Tens of Thousands of Viruses from Human Metagenomes Reveals Hidden Associations with Chronic Diseases.</title>
        <authorList>
            <person name="Tisza M.J."/>
            <person name="Buck C.B."/>
        </authorList>
    </citation>
    <scope>NUCLEOTIDE SEQUENCE</scope>
    <source>
        <strain evidence="2">CtCS019</strain>
    </source>
</reference>
<dbReference type="EMBL" id="BK016015">
    <property type="protein sequence ID" value="DAF89663.1"/>
    <property type="molecule type" value="Genomic_DNA"/>
</dbReference>
<evidence type="ECO:0000256" key="1">
    <source>
        <dbReference type="SAM" id="Phobius"/>
    </source>
</evidence>
<keyword evidence="1" id="KW-0812">Transmembrane</keyword>
<organism evidence="2">
    <name type="scientific">Siphoviridae sp. ctCS019</name>
    <dbReference type="NCBI Taxonomy" id="2825378"/>
    <lineage>
        <taxon>Viruses</taxon>
        <taxon>Duplodnaviria</taxon>
        <taxon>Heunggongvirae</taxon>
        <taxon>Uroviricota</taxon>
        <taxon>Caudoviricetes</taxon>
    </lineage>
</organism>
<evidence type="ECO:0000313" key="2">
    <source>
        <dbReference type="EMBL" id="DAF89663.1"/>
    </source>
</evidence>
<accession>A0A8S5U5C9</accession>
<feature type="transmembrane region" description="Helical" evidence="1">
    <location>
        <begin position="16"/>
        <end position="35"/>
    </location>
</feature>
<sequence>MKIDLTGCSKKRAPRFLFFPPYPLFLILKPLYNIYRVYNRVRARHARARGRFCLSKTAYLKH</sequence>
<protein>
    <submittedName>
        <fullName evidence="2">Uncharacterized protein</fullName>
    </submittedName>
</protein>
<keyword evidence="1" id="KW-0472">Membrane</keyword>